<evidence type="ECO:0008006" key="3">
    <source>
        <dbReference type="Google" id="ProtNLM"/>
    </source>
</evidence>
<keyword evidence="2" id="KW-1185">Reference proteome</keyword>
<gene>
    <name evidence="1" type="ORF">LKMONMHP_3122</name>
</gene>
<proteinExistence type="predicted"/>
<evidence type="ECO:0000313" key="1">
    <source>
        <dbReference type="EMBL" id="GJE28255.1"/>
    </source>
</evidence>
<dbReference type="InterPro" id="IPR031485">
    <property type="entry name" value="CBP_BcsS"/>
</dbReference>
<reference evidence="1" key="2">
    <citation type="submission" date="2021-08" db="EMBL/GenBank/DDBJ databases">
        <authorList>
            <person name="Tani A."/>
            <person name="Ola A."/>
            <person name="Ogura Y."/>
            <person name="Katsura K."/>
            <person name="Hayashi T."/>
        </authorList>
    </citation>
    <scope>NUCLEOTIDE SEQUENCE</scope>
    <source>
        <strain evidence="1">NBRC 15689</strain>
    </source>
</reference>
<name>A0ABQ4TDS3_METOR</name>
<organism evidence="1 2">
    <name type="scientific">Methylobacterium organophilum</name>
    <dbReference type="NCBI Taxonomy" id="410"/>
    <lineage>
        <taxon>Bacteria</taxon>
        <taxon>Pseudomonadati</taxon>
        <taxon>Pseudomonadota</taxon>
        <taxon>Alphaproteobacteria</taxon>
        <taxon>Hyphomicrobiales</taxon>
        <taxon>Methylobacteriaceae</taxon>
        <taxon>Methylobacterium</taxon>
    </lineage>
</organism>
<dbReference type="Pfam" id="PF17036">
    <property type="entry name" value="CBP_BcsS"/>
    <property type="match status" value="1"/>
</dbReference>
<comment type="caution">
    <text evidence="1">The sequence shown here is derived from an EMBL/GenBank/DDBJ whole genome shotgun (WGS) entry which is preliminary data.</text>
</comment>
<dbReference type="Proteomes" id="UP001055156">
    <property type="component" value="Unassembled WGS sequence"/>
</dbReference>
<reference evidence="1" key="1">
    <citation type="journal article" date="2021" name="Front. Microbiol.">
        <title>Comprehensive Comparative Genomics and Phenotyping of Methylobacterium Species.</title>
        <authorList>
            <person name="Alessa O."/>
            <person name="Ogura Y."/>
            <person name="Fujitani Y."/>
            <person name="Takami H."/>
            <person name="Hayashi T."/>
            <person name="Sahin N."/>
            <person name="Tani A."/>
        </authorList>
    </citation>
    <scope>NUCLEOTIDE SEQUENCE</scope>
    <source>
        <strain evidence="1">NBRC 15689</strain>
    </source>
</reference>
<protein>
    <recommendedName>
        <fullName evidence="3">Cellulose biosynthesis protein BcsS</fullName>
    </recommendedName>
</protein>
<sequence>MPDLAKNLFPRILPVIHTLCLMMPPAIVRAEQDPVHTILFGSLDAGRSSFTSAGAKVGLAGHDREGIAVLVSLGGGVRRERGSGPASPVFLRATMLGSALAGYQMVRPWGVAALFAGPEATAEALAGIDAFQMLKPRVGLRLHGEVWARPSDDTLVTLTLILGSARSDAYGRASFGYRIWGAYLGPEAALYADRTGYLKWSVGVHATDFALGAVSFRVSAGLQGETGEDDPCGYLTLAAWTPL</sequence>
<dbReference type="EMBL" id="BPQV01000009">
    <property type="protein sequence ID" value="GJE28255.1"/>
    <property type="molecule type" value="Genomic_DNA"/>
</dbReference>
<accession>A0ABQ4TDS3</accession>
<evidence type="ECO:0000313" key="2">
    <source>
        <dbReference type="Proteomes" id="UP001055156"/>
    </source>
</evidence>